<evidence type="ECO:0000256" key="5">
    <source>
        <dbReference type="SAM" id="Coils"/>
    </source>
</evidence>
<dbReference type="GO" id="GO:0005882">
    <property type="term" value="C:intermediate filament"/>
    <property type="evidence" value="ECO:0007669"/>
    <property type="project" value="UniProtKB-KW"/>
</dbReference>
<keyword evidence="2" id="KW-0403">Intermediate filament</keyword>
<keyword evidence="3 5" id="KW-0175">Coiled coil</keyword>
<dbReference type="Pfam" id="PF00038">
    <property type="entry name" value="Filament"/>
    <property type="match status" value="1"/>
</dbReference>
<evidence type="ECO:0000256" key="4">
    <source>
        <dbReference type="ARBA" id="ARBA00023242"/>
    </source>
</evidence>
<dbReference type="PANTHER" id="PTHR45721:SF11">
    <property type="entry name" value="LAMIN DM0-RELATED"/>
    <property type="match status" value="1"/>
</dbReference>
<dbReference type="GO" id="GO:0051664">
    <property type="term" value="P:nuclear pore localization"/>
    <property type="evidence" value="ECO:0007669"/>
    <property type="project" value="TreeGrafter"/>
</dbReference>
<keyword evidence="9" id="KW-1185">Reference proteome</keyword>
<dbReference type="PROSITE" id="PS51842">
    <property type="entry name" value="IF_ROD_2"/>
    <property type="match status" value="1"/>
</dbReference>
<comment type="subcellular location">
    <subcellularLocation>
        <location evidence="1">Nucleus</location>
    </subcellularLocation>
</comment>
<dbReference type="InterPro" id="IPR036415">
    <property type="entry name" value="Lamin_tail_dom_sf"/>
</dbReference>
<dbReference type="GO" id="GO:0006998">
    <property type="term" value="P:nuclear envelope organization"/>
    <property type="evidence" value="ECO:0007669"/>
    <property type="project" value="TreeGrafter"/>
</dbReference>
<dbReference type="Gene3D" id="1.20.5.1160">
    <property type="entry name" value="Vasodilator-stimulated phosphoprotein"/>
    <property type="match status" value="2"/>
</dbReference>
<dbReference type="Gene3D" id="1.20.5.500">
    <property type="entry name" value="Single helix bin"/>
    <property type="match status" value="1"/>
</dbReference>
<dbReference type="GO" id="GO:0007097">
    <property type="term" value="P:nuclear migration"/>
    <property type="evidence" value="ECO:0007669"/>
    <property type="project" value="TreeGrafter"/>
</dbReference>
<proteinExistence type="predicted"/>
<dbReference type="AlphaFoldDB" id="A0A914C742"/>
<organism evidence="9 10">
    <name type="scientific">Acrobeloides nanus</name>
    <dbReference type="NCBI Taxonomy" id="290746"/>
    <lineage>
        <taxon>Eukaryota</taxon>
        <taxon>Metazoa</taxon>
        <taxon>Ecdysozoa</taxon>
        <taxon>Nematoda</taxon>
        <taxon>Chromadorea</taxon>
        <taxon>Rhabditida</taxon>
        <taxon>Tylenchina</taxon>
        <taxon>Cephalobomorpha</taxon>
        <taxon>Cephaloboidea</taxon>
        <taxon>Cephalobidae</taxon>
        <taxon>Acrobeloides</taxon>
    </lineage>
</organism>
<accession>A0A914C742</accession>
<name>A0A914C742_9BILA</name>
<dbReference type="Pfam" id="PF00932">
    <property type="entry name" value="LTD"/>
    <property type="match status" value="1"/>
</dbReference>
<dbReference type="SUPFAM" id="SSF64593">
    <property type="entry name" value="Intermediate filament protein, coiled coil region"/>
    <property type="match status" value="2"/>
</dbReference>
<dbReference type="SUPFAM" id="SSF74853">
    <property type="entry name" value="Lamin A/C globular tail domain"/>
    <property type="match status" value="1"/>
</dbReference>
<reference evidence="10" key="1">
    <citation type="submission" date="2022-11" db="UniProtKB">
        <authorList>
            <consortium name="WormBaseParasite"/>
        </authorList>
    </citation>
    <scope>IDENTIFICATION</scope>
</reference>
<feature type="compositionally biased region" description="Basic residues" evidence="6">
    <location>
        <begin position="1"/>
        <end position="10"/>
    </location>
</feature>
<protein>
    <submittedName>
        <fullName evidence="10">Lamin</fullName>
    </submittedName>
</protein>
<feature type="domain" description="LTD" evidence="7">
    <location>
        <begin position="450"/>
        <end position="571"/>
    </location>
</feature>
<evidence type="ECO:0000259" key="7">
    <source>
        <dbReference type="PROSITE" id="PS51841"/>
    </source>
</evidence>
<evidence type="ECO:0000313" key="10">
    <source>
        <dbReference type="WBParaSite" id="ACRNAN_Path_444.g1687.t1"/>
    </source>
</evidence>
<dbReference type="PANTHER" id="PTHR45721">
    <property type="entry name" value="LAMIN DM0-RELATED"/>
    <property type="match status" value="1"/>
</dbReference>
<feature type="compositionally biased region" description="Polar residues" evidence="6">
    <location>
        <begin position="406"/>
        <end position="428"/>
    </location>
</feature>
<dbReference type="Gene3D" id="1.20.5.170">
    <property type="match status" value="1"/>
</dbReference>
<dbReference type="Proteomes" id="UP000887540">
    <property type="component" value="Unplaced"/>
</dbReference>
<dbReference type="InterPro" id="IPR001322">
    <property type="entry name" value="Lamin_tail_dom"/>
</dbReference>
<dbReference type="WBParaSite" id="ACRNAN_Path_444.g1687.t1">
    <property type="protein sequence ID" value="ACRNAN_Path_444.g1687.t1"/>
    <property type="gene ID" value="ACRNAN_Path_444.g1687"/>
</dbReference>
<evidence type="ECO:0000256" key="2">
    <source>
        <dbReference type="ARBA" id="ARBA00022754"/>
    </source>
</evidence>
<evidence type="ECO:0000313" key="9">
    <source>
        <dbReference type="Proteomes" id="UP000887540"/>
    </source>
</evidence>
<sequence length="587" mass="68547">MSTKQKRSSRIVRETVHVDTSSADETYDSRSHSPGNTSGTRWTRQQEKEQLSGLNDRLATYIEKVRNLETENARLHVQIRDVEVIERKEKDNLASRYETKINDLRNLIDSISRDKAKLEIERSKAVDGYEDLKGRVSKLEKDLRKSEEERQSALSLVNDYQARVSTAESRRQNLENQNTALKRDVDDLQKQLDVLRRQLEDEVMLRTELENKLKTYKEDLEFARLNHNTQMEEFRRKRQVEMTSVSNEIENRYQAKLQEQLQAMRGDFDARIAQNRREVDDMYKNKLNEAQDTANRHRAAATEAREELSRYRIRIHELETASAAHDAKVDSLNRRISELEALLRRTRDEAEFKIQQRDERIAELEREIDNMISEYRDLMDLKIQLDTELQAYQKLLEGEETRLRITPSNTPNVSQQNISTHHVSFSDSPSRRGVKRKRLEQDDIVNFDRSARSFKTNSNSDVDVVIDDVDTEGRYIRLINKGDEEFPVGAWCIKSTAGEREIMFKFHTRQNIKPGKSITIWSADSGESHAPPTNIVMKNQSWPTGDAIRAELLNEEKTVVAWRETLLESGFYRIENGQAVEDRCLIM</sequence>
<evidence type="ECO:0000256" key="6">
    <source>
        <dbReference type="SAM" id="MobiDB-lite"/>
    </source>
</evidence>
<dbReference type="GO" id="GO:0031507">
    <property type="term" value="P:heterochromatin formation"/>
    <property type="evidence" value="ECO:0007669"/>
    <property type="project" value="TreeGrafter"/>
</dbReference>
<feature type="coiled-coil region" evidence="5">
    <location>
        <begin position="287"/>
        <end position="381"/>
    </location>
</feature>
<dbReference type="InterPro" id="IPR039008">
    <property type="entry name" value="IF_rod_dom"/>
</dbReference>
<dbReference type="GO" id="GO:0090435">
    <property type="term" value="P:protein localization to nuclear envelope"/>
    <property type="evidence" value="ECO:0007669"/>
    <property type="project" value="TreeGrafter"/>
</dbReference>
<evidence type="ECO:0000256" key="3">
    <source>
        <dbReference type="ARBA" id="ARBA00023054"/>
    </source>
</evidence>
<evidence type="ECO:0000256" key="1">
    <source>
        <dbReference type="ARBA" id="ARBA00004123"/>
    </source>
</evidence>
<dbReference type="PROSITE" id="PS51841">
    <property type="entry name" value="LTD"/>
    <property type="match status" value="1"/>
</dbReference>
<dbReference type="SMART" id="SM01391">
    <property type="entry name" value="Filament"/>
    <property type="match status" value="1"/>
</dbReference>
<evidence type="ECO:0000259" key="8">
    <source>
        <dbReference type="PROSITE" id="PS51842"/>
    </source>
</evidence>
<feature type="region of interest" description="Disordered" evidence="6">
    <location>
        <begin position="1"/>
        <end position="50"/>
    </location>
</feature>
<keyword evidence="4" id="KW-0539">Nucleus</keyword>
<feature type="region of interest" description="Disordered" evidence="6">
    <location>
        <begin position="406"/>
        <end position="436"/>
    </location>
</feature>
<feature type="domain" description="IF rod" evidence="8">
    <location>
        <begin position="47"/>
        <end position="403"/>
    </location>
</feature>
<feature type="compositionally biased region" description="Polar residues" evidence="6">
    <location>
        <begin position="32"/>
        <end position="43"/>
    </location>
</feature>
<dbReference type="GO" id="GO:0005652">
    <property type="term" value="C:nuclear lamina"/>
    <property type="evidence" value="ECO:0007669"/>
    <property type="project" value="TreeGrafter"/>
</dbReference>
<dbReference type="Gene3D" id="2.60.40.1260">
    <property type="entry name" value="Lamin Tail domain"/>
    <property type="match status" value="1"/>
</dbReference>
<dbReference type="SUPFAM" id="SSF90257">
    <property type="entry name" value="Myosin rod fragments"/>
    <property type="match status" value="1"/>
</dbReference>
<dbReference type="GO" id="GO:0005200">
    <property type="term" value="F:structural constituent of cytoskeleton"/>
    <property type="evidence" value="ECO:0007669"/>
    <property type="project" value="TreeGrafter"/>
</dbReference>